<feature type="domain" description="SUF system FeS cluster assembly SufBD N-terminal" evidence="3">
    <location>
        <begin position="163"/>
        <end position="220"/>
    </location>
</feature>
<evidence type="ECO:0000313" key="4">
    <source>
        <dbReference type="EMBL" id="MBC9208170.1"/>
    </source>
</evidence>
<dbReference type="Pfam" id="PF19295">
    <property type="entry name" value="SufBD_N"/>
    <property type="match status" value="1"/>
</dbReference>
<dbReference type="PANTHER" id="PTHR30508:SF1">
    <property type="entry name" value="UPF0051 PROTEIN ABCI8, CHLOROPLASTIC-RELATED"/>
    <property type="match status" value="1"/>
</dbReference>
<accession>A0ABR7RNI2</accession>
<evidence type="ECO:0000313" key="5">
    <source>
        <dbReference type="Proteomes" id="UP000626026"/>
    </source>
</evidence>
<dbReference type="Pfam" id="PF01458">
    <property type="entry name" value="SUFBD_core"/>
    <property type="match status" value="1"/>
</dbReference>
<gene>
    <name evidence="4" type="primary">sufB</name>
    <name evidence="4" type="ORF">IBL26_15100</name>
</gene>
<dbReference type="PANTHER" id="PTHR30508">
    <property type="entry name" value="FES CLUSTER ASSEMBLY PROTEIN SUF"/>
    <property type="match status" value="1"/>
</dbReference>
<dbReference type="EMBL" id="JACTVA010000027">
    <property type="protein sequence ID" value="MBC9208170.1"/>
    <property type="molecule type" value="Genomic_DNA"/>
</dbReference>
<comment type="caution">
    <text evidence="4">The sequence shown here is derived from an EMBL/GenBank/DDBJ whole genome shotgun (WGS) entry which is preliminary data.</text>
</comment>
<protein>
    <submittedName>
        <fullName evidence="4">Fe-S cluster assembly protein SufB</fullName>
    </submittedName>
</protein>
<keyword evidence="5" id="KW-1185">Reference proteome</keyword>
<dbReference type="SUPFAM" id="SSF101960">
    <property type="entry name" value="Stabilizer of iron transporter SufD"/>
    <property type="match status" value="1"/>
</dbReference>
<dbReference type="NCBIfam" id="NF008773">
    <property type="entry name" value="PRK11814.1"/>
    <property type="match status" value="1"/>
</dbReference>
<evidence type="ECO:0000259" key="3">
    <source>
        <dbReference type="Pfam" id="PF19295"/>
    </source>
</evidence>
<evidence type="ECO:0000256" key="1">
    <source>
        <dbReference type="ARBA" id="ARBA00043967"/>
    </source>
</evidence>
<sequence length="499" mass="54943">MPAVTETIDAVASVTEGPYKYGFETDIEMEFAPKGLSEDIVRFISAKKNEPEWLLEWRLKAYAMWLKMEEPRWPAVKYPAIDYQDAYYYAAPKNKPGPKSLDEVDPELLKTYAKLGIPLKEQAILAGVEGAGDSPSEGGRLPVAVDAVFDSVSVATTFKHRLEKEGIIFCAISEAVQKHPELVKQYLGSVVPQADNFFAALNSAVFTDGSFVYIPKGVRCPMELSTYFRINAKSTGQFERTLIIADAGSHVSYLEGCTAPMRDENQLHAAVVELVAMDDATIKYSTVQNWYPGDENGKGGIYNFVTKRGACRGDRSKISWTQVETGSAITWKYPSCILQGADSVGEFYSVAITNNYQQADTGTKMFHIGPRTRSTIVSKGISAGHGQNTYRGQVKISPKATGARNFTQCDSLLIGDQCGAHTVPYIESRCMSAKVEHEATTSRIAEDQLFYCRQRGLSQEDAVGLIVNGFCREVLKELPMEFAVEAQKLLQISLEGSVG</sequence>
<dbReference type="InterPro" id="IPR055346">
    <property type="entry name" value="Fe-S_cluster_assembly_SufBD"/>
</dbReference>
<reference evidence="4 5" key="1">
    <citation type="journal article" date="2013" name="Int. J. Syst. Evol. Microbiol.">
        <title>Roseomonas aerophila sp. nov., isolated from air.</title>
        <authorList>
            <person name="Kim S.J."/>
            <person name="Weon H.Y."/>
            <person name="Ahn J.H."/>
            <person name="Hong S.B."/>
            <person name="Seok S.J."/>
            <person name="Whang K.S."/>
            <person name="Kwon S.W."/>
        </authorList>
    </citation>
    <scope>NUCLEOTIDE SEQUENCE [LARGE SCALE GENOMIC DNA]</scope>
    <source>
        <strain evidence="4 5">NBRC 108923</strain>
    </source>
</reference>
<dbReference type="Proteomes" id="UP000626026">
    <property type="component" value="Unassembled WGS sequence"/>
</dbReference>
<organism evidence="4 5">
    <name type="scientific">Teichococcus aerophilus</name>
    <dbReference type="NCBI Taxonomy" id="1224513"/>
    <lineage>
        <taxon>Bacteria</taxon>
        <taxon>Pseudomonadati</taxon>
        <taxon>Pseudomonadota</taxon>
        <taxon>Alphaproteobacteria</taxon>
        <taxon>Acetobacterales</taxon>
        <taxon>Roseomonadaceae</taxon>
        <taxon>Roseomonas</taxon>
    </lineage>
</organism>
<dbReference type="RefSeq" id="WP_187785326.1">
    <property type="nucleotide sequence ID" value="NZ_JACTVA010000027.1"/>
</dbReference>
<dbReference type="InterPro" id="IPR000825">
    <property type="entry name" value="SUF_FeS_clus_asmbl_SufBD_core"/>
</dbReference>
<dbReference type="InterPro" id="IPR010231">
    <property type="entry name" value="SUF_FeS_clus_asmbl_SufB"/>
</dbReference>
<feature type="domain" description="SUF system FeS cluster assembly SufBD core" evidence="2">
    <location>
        <begin position="228"/>
        <end position="470"/>
    </location>
</feature>
<proteinExistence type="inferred from homology"/>
<dbReference type="NCBIfam" id="TIGR01980">
    <property type="entry name" value="sufB"/>
    <property type="match status" value="1"/>
</dbReference>
<name>A0ABR7RNI2_9PROT</name>
<dbReference type="InterPro" id="IPR045595">
    <property type="entry name" value="SufBD_N"/>
</dbReference>
<dbReference type="InterPro" id="IPR037284">
    <property type="entry name" value="SUF_FeS_clus_asmbl_SufBD_sf"/>
</dbReference>
<evidence type="ECO:0000259" key="2">
    <source>
        <dbReference type="Pfam" id="PF01458"/>
    </source>
</evidence>
<comment type="similarity">
    <text evidence="1">Belongs to the iron-sulfur cluster assembly SufBD family.</text>
</comment>